<dbReference type="SUPFAM" id="SSF48065">
    <property type="entry name" value="DBL homology domain (DH-domain)"/>
    <property type="match status" value="1"/>
</dbReference>
<feature type="region of interest" description="Disordered" evidence="1">
    <location>
        <begin position="771"/>
        <end position="939"/>
    </location>
</feature>
<feature type="region of interest" description="Disordered" evidence="1">
    <location>
        <begin position="490"/>
        <end position="510"/>
    </location>
</feature>
<proteinExistence type="predicted"/>
<dbReference type="PROSITE" id="PS50010">
    <property type="entry name" value="DH_2"/>
    <property type="match status" value="1"/>
</dbReference>
<gene>
    <name evidence="3" type="ORF">FFLO_04658</name>
</gene>
<dbReference type="GO" id="GO:0005085">
    <property type="term" value="F:guanyl-nucleotide exchange factor activity"/>
    <property type="evidence" value="ECO:0007669"/>
    <property type="project" value="InterPro"/>
</dbReference>
<feature type="compositionally biased region" description="Polar residues" evidence="1">
    <location>
        <begin position="50"/>
        <end position="62"/>
    </location>
</feature>
<sequence>MHASSGPPRPPGIWQQQPNRPAGPPGMPSGFALGDIKPGERMPMHLATSRPPNGASSGSVQPGQVFRHPGYNAPDHNASPGPGPRSTPNPIRPGMMGQMGPPFHANPGNASYRPTLAPGGGPYPVIRPMNQGYPAAGALNGGYMPQPRSVTAPLQARAPGPQRYELHDRVSTHSARSSASENSRYGGRPDGSPPLPFPGDSRSTSIRTPPPAEDPRFSGRSDNSAGARGSAQGGRSDSVSSSSVGANGIGVSANGSSGGRNPLAELMESEKLFVERLGLIVRKVAAAWSRSDLPPPALDKMFRAIEGVYKCSRSFVSRLEEIGSSSSSPKAIGDLLIQWIDDLSTPYEKYADSLMVNFNSHPAILSNPNLSRILSELTLSHPPPMNTSVPTSSAAQTNPPWTIDLFFVLPLDRLQYYRKLYDRLLKSTREGKSDWKLLKRSCERLEVLVEGVEERLNYDVNNPLSRAGSSNGLDSRTSLATSMAASSADNHAFSSSTGSYPSPPQYSSASDQRISDMNLMEKPPISASVQKSIRSLTPVERPSQAPLTDLEVRLDTSRAIDLFSMRPKQCRLQIAPPTLTFKREQRRAVDCVISFTPSSTRQEVVHQRAQIIVLSDLFLMCEHMTATEKASMVQEVLSRYPERAGDGSPFPEMWLCYPPLAGRHLTVVTGGMETELVVGVMGKERFLVEFESREIRDEVKEDLEACIDFASQVNKPSQTRSKPPSPRPDRQLPTSDVDRGMSVRSLDAVLPSLPSTHSLPDQRPRIDINQANQMAPPPRNASLRSPVMNGPGPRPFAGDPNGAGYYTPSPPLPYNPGHMMDQSQYLPMNPHHHSSAPPPRSAPILAQNGTLMTGMPPPSRSHDGHSRTMPGDPSEQQQANGSAYMQQLRHAQSTDGLRPRRPSPHHLNIPSPIERGGYDEEDDSPISPVNPEPPRDAGPAVISAQMKCKVFLKQSHQQWKALGSARLKLYVQTSTNIKQLVVESDSKDKTMLISTIVLTDGVERVAKTGVAIEISDISGARTGIIYMIQLRNEDSAGGLFDSLIAGSDRAVNNSVHRKGR</sequence>
<feature type="region of interest" description="Disordered" evidence="1">
    <location>
        <begin position="1"/>
        <end position="116"/>
    </location>
</feature>
<evidence type="ECO:0000259" key="2">
    <source>
        <dbReference type="PROSITE" id="PS50010"/>
    </source>
</evidence>
<feature type="compositionally biased region" description="Low complexity" evidence="1">
    <location>
        <begin position="224"/>
        <end position="253"/>
    </location>
</feature>
<dbReference type="Proteomes" id="UP000812966">
    <property type="component" value="Unassembled WGS sequence"/>
</dbReference>
<feature type="region of interest" description="Disordered" evidence="1">
    <location>
        <begin position="138"/>
        <end position="262"/>
    </location>
</feature>
<dbReference type="InterPro" id="IPR000219">
    <property type="entry name" value="DH_dom"/>
</dbReference>
<feature type="compositionally biased region" description="Pro residues" evidence="1">
    <location>
        <begin position="81"/>
        <end position="91"/>
    </location>
</feature>
<accession>A0A8K0NPM3</accession>
<feature type="region of interest" description="Disordered" evidence="1">
    <location>
        <begin position="710"/>
        <end position="741"/>
    </location>
</feature>
<comment type="caution">
    <text evidence="3">The sequence shown here is derived from an EMBL/GenBank/DDBJ whole genome shotgun (WGS) entry which is preliminary data.</text>
</comment>
<dbReference type="InterPro" id="IPR035899">
    <property type="entry name" value="DBL_dom_sf"/>
</dbReference>
<evidence type="ECO:0000313" key="4">
    <source>
        <dbReference type="Proteomes" id="UP000812966"/>
    </source>
</evidence>
<evidence type="ECO:0000256" key="1">
    <source>
        <dbReference type="SAM" id="MobiDB-lite"/>
    </source>
</evidence>
<dbReference type="SMART" id="SM00325">
    <property type="entry name" value="RhoGEF"/>
    <property type="match status" value="1"/>
</dbReference>
<dbReference type="EMBL" id="JABELV010000102">
    <property type="protein sequence ID" value="KAG7530987.1"/>
    <property type="molecule type" value="Genomic_DNA"/>
</dbReference>
<organism evidence="3 4">
    <name type="scientific">Filobasidium floriforme</name>
    <dbReference type="NCBI Taxonomy" id="5210"/>
    <lineage>
        <taxon>Eukaryota</taxon>
        <taxon>Fungi</taxon>
        <taxon>Dikarya</taxon>
        <taxon>Basidiomycota</taxon>
        <taxon>Agaricomycotina</taxon>
        <taxon>Tremellomycetes</taxon>
        <taxon>Filobasidiales</taxon>
        <taxon>Filobasidiaceae</taxon>
        <taxon>Filobasidium</taxon>
    </lineage>
</organism>
<protein>
    <recommendedName>
        <fullName evidence="2">DH domain-containing protein</fullName>
    </recommendedName>
</protein>
<feature type="compositionally biased region" description="Polar residues" evidence="1">
    <location>
        <begin position="172"/>
        <end position="183"/>
    </location>
</feature>
<feature type="compositionally biased region" description="Polar residues" evidence="1">
    <location>
        <begin position="874"/>
        <end position="895"/>
    </location>
</feature>
<dbReference type="Pfam" id="PF00621">
    <property type="entry name" value="RhoGEF"/>
    <property type="match status" value="1"/>
</dbReference>
<reference evidence="3" key="1">
    <citation type="submission" date="2020-04" db="EMBL/GenBank/DDBJ databases">
        <title>Analysis of mating type loci in Filobasidium floriforme.</title>
        <authorList>
            <person name="Nowrousian M."/>
        </authorList>
    </citation>
    <scope>NUCLEOTIDE SEQUENCE</scope>
    <source>
        <strain evidence="3">CBS 6242</strain>
    </source>
</reference>
<feature type="compositionally biased region" description="Polar residues" evidence="1">
    <location>
        <begin position="711"/>
        <end position="722"/>
    </location>
</feature>
<evidence type="ECO:0000313" key="3">
    <source>
        <dbReference type="EMBL" id="KAG7530987.1"/>
    </source>
</evidence>
<feature type="domain" description="DH" evidence="2">
    <location>
        <begin position="258"/>
        <end position="455"/>
    </location>
</feature>
<dbReference type="AlphaFoldDB" id="A0A8K0NPM3"/>
<name>A0A8K0NPM3_9TREE</name>
<keyword evidence="4" id="KW-1185">Reference proteome</keyword>
<dbReference type="Gene3D" id="1.20.900.10">
    <property type="entry name" value="Dbl homology (DH) domain"/>
    <property type="match status" value="1"/>
</dbReference>